<dbReference type="PANTHER" id="PTHR42711">
    <property type="entry name" value="ABC TRANSPORTER ATP-BINDING PROTEIN"/>
    <property type="match status" value="1"/>
</dbReference>
<organism evidence="7 8">
    <name type="scientific">Ornithinimicrobium cerasi</name>
    <dbReference type="NCBI Taxonomy" id="2248773"/>
    <lineage>
        <taxon>Bacteria</taxon>
        <taxon>Bacillati</taxon>
        <taxon>Actinomycetota</taxon>
        <taxon>Actinomycetes</taxon>
        <taxon>Micrococcales</taxon>
        <taxon>Ornithinimicrobiaceae</taxon>
        <taxon>Ornithinimicrobium</taxon>
    </lineage>
</organism>
<keyword evidence="4 7" id="KW-0067">ATP-binding</keyword>
<dbReference type="Gene3D" id="3.40.50.300">
    <property type="entry name" value="P-loop containing nucleotide triphosphate hydrolases"/>
    <property type="match status" value="1"/>
</dbReference>
<reference evidence="8" key="1">
    <citation type="submission" date="2017-08" db="EMBL/GenBank/DDBJ databases">
        <authorList>
            <person name="Varghese N."/>
            <person name="Submissions S."/>
        </authorList>
    </citation>
    <scope>NUCLEOTIDE SEQUENCE [LARGE SCALE GENOMIC DNA]</scope>
    <source>
        <strain evidence="8">USBA17B2</strain>
    </source>
</reference>
<dbReference type="GO" id="GO:0005524">
    <property type="term" value="F:ATP binding"/>
    <property type="evidence" value="ECO:0007669"/>
    <property type="project" value="UniProtKB-KW"/>
</dbReference>
<feature type="domain" description="ABC transporter" evidence="6">
    <location>
        <begin position="9"/>
        <end position="234"/>
    </location>
</feature>
<evidence type="ECO:0000259" key="6">
    <source>
        <dbReference type="PROSITE" id="PS50893"/>
    </source>
</evidence>
<keyword evidence="2" id="KW-0813">Transport</keyword>
<keyword evidence="3" id="KW-0547">Nucleotide-binding</keyword>
<evidence type="ECO:0000313" key="7">
    <source>
        <dbReference type="EMBL" id="SOC54511.1"/>
    </source>
</evidence>
<dbReference type="InterPro" id="IPR003439">
    <property type="entry name" value="ABC_transporter-like_ATP-bd"/>
</dbReference>
<dbReference type="SMART" id="SM00382">
    <property type="entry name" value="AAA"/>
    <property type="match status" value="1"/>
</dbReference>
<evidence type="ECO:0000256" key="5">
    <source>
        <dbReference type="ARBA" id="ARBA00023251"/>
    </source>
</evidence>
<protein>
    <submittedName>
        <fullName evidence="7">ABC-2 type transport system ATP-binding protein</fullName>
    </submittedName>
</protein>
<evidence type="ECO:0000313" key="8">
    <source>
        <dbReference type="Proteomes" id="UP000219688"/>
    </source>
</evidence>
<evidence type="ECO:0000256" key="2">
    <source>
        <dbReference type="ARBA" id="ARBA00022448"/>
    </source>
</evidence>
<dbReference type="InterPro" id="IPR003593">
    <property type="entry name" value="AAA+_ATPase"/>
</dbReference>
<accession>A0A285VPH3</accession>
<dbReference type="GO" id="GO:0046677">
    <property type="term" value="P:response to antibiotic"/>
    <property type="evidence" value="ECO:0007669"/>
    <property type="project" value="UniProtKB-KW"/>
</dbReference>
<dbReference type="PANTHER" id="PTHR42711:SF16">
    <property type="entry name" value="ABC TRANSPORTER ATP-BINDING PROTEIN"/>
    <property type="match status" value="1"/>
</dbReference>
<dbReference type="Proteomes" id="UP000219688">
    <property type="component" value="Unassembled WGS sequence"/>
</dbReference>
<dbReference type="InterPro" id="IPR027417">
    <property type="entry name" value="P-loop_NTPase"/>
</dbReference>
<dbReference type="PROSITE" id="PS00211">
    <property type="entry name" value="ABC_TRANSPORTER_1"/>
    <property type="match status" value="1"/>
</dbReference>
<dbReference type="InterPro" id="IPR017871">
    <property type="entry name" value="ABC_transporter-like_CS"/>
</dbReference>
<dbReference type="Pfam" id="PF00005">
    <property type="entry name" value="ABC_tran"/>
    <property type="match status" value="1"/>
</dbReference>
<dbReference type="EMBL" id="OBQK01000003">
    <property type="protein sequence ID" value="SOC54511.1"/>
    <property type="molecule type" value="Genomic_DNA"/>
</dbReference>
<dbReference type="SUPFAM" id="SSF52540">
    <property type="entry name" value="P-loop containing nucleoside triphosphate hydrolases"/>
    <property type="match status" value="1"/>
</dbReference>
<dbReference type="GO" id="GO:0005886">
    <property type="term" value="C:plasma membrane"/>
    <property type="evidence" value="ECO:0007669"/>
    <property type="project" value="UniProtKB-SubCell"/>
</dbReference>
<proteinExistence type="predicted"/>
<gene>
    <name evidence="7" type="ORF">SAMN05421879_103195</name>
</gene>
<keyword evidence="8" id="KW-1185">Reference proteome</keyword>
<evidence type="ECO:0000256" key="4">
    <source>
        <dbReference type="ARBA" id="ARBA00022840"/>
    </source>
</evidence>
<evidence type="ECO:0000256" key="3">
    <source>
        <dbReference type="ARBA" id="ARBA00022741"/>
    </source>
</evidence>
<comment type="subcellular location">
    <subcellularLocation>
        <location evidence="1">Cell membrane</location>
        <topology evidence="1">Peripheral membrane protein</topology>
    </subcellularLocation>
</comment>
<dbReference type="AlphaFoldDB" id="A0A285VPH3"/>
<dbReference type="GO" id="GO:0016887">
    <property type="term" value="F:ATP hydrolysis activity"/>
    <property type="evidence" value="ECO:0007669"/>
    <property type="project" value="InterPro"/>
</dbReference>
<keyword evidence="5" id="KW-0046">Antibiotic resistance</keyword>
<sequence length="240" mass="25089">MSASTTPALVMHDVTRRFGSTVALDGLSWSARSGEVTCVLGPNGAGKTTAVEIATGLQRPDSGRVEVLGSDPWGAGAEHRARVGVMLQDGGLPQSVRPVALLRHVARFWSDPLDVDDLAARLGIDAFAGTPVRRLSGGQRQRVSLATALLGRPDILFLDEPTAGLDPHARREVHSIVREVADGGTATVVTTHSFEEAERLADRVVVVVGGRCAADGTLAEVAGGGGLEHTYFSLTDGALR</sequence>
<dbReference type="CDD" id="cd03230">
    <property type="entry name" value="ABC_DR_subfamily_A"/>
    <property type="match status" value="1"/>
</dbReference>
<dbReference type="PROSITE" id="PS50893">
    <property type="entry name" value="ABC_TRANSPORTER_2"/>
    <property type="match status" value="1"/>
</dbReference>
<evidence type="ECO:0000256" key="1">
    <source>
        <dbReference type="ARBA" id="ARBA00004202"/>
    </source>
</evidence>
<dbReference type="STRING" id="1122622.GCA_000421185_02126"/>
<name>A0A285VPH3_9MICO</name>
<dbReference type="InterPro" id="IPR050763">
    <property type="entry name" value="ABC_transporter_ATP-binding"/>
</dbReference>